<name>A0A364K8Z5_9BACL</name>
<keyword evidence="10" id="KW-1185">Reference proteome</keyword>
<keyword evidence="2" id="KW-0031">Aminopeptidase</keyword>
<dbReference type="GO" id="GO:0004177">
    <property type="term" value="F:aminopeptidase activity"/>
    <property type="evidence" value="ECO:0007669"/>
    <property type="project" value="UniProtKB-UniRule"/>
</dbReference>
<keyword evidence="3" id="KW-0645">Protease</keyword>
<dbReference type="CDD" id="cd05656">
    <property type="entry name" value="M42_Frv"/>
    <property type="match status" value="1"/>
</dbReference>
<dbReference type="Gene3D" id="3.40.630.10">
    <property type="entry name" value="Zn peptidases"/>
    <property type="match status" value="1"/>
</dbReference>
<evidence type="ECO:0000256" key="5">
    <source>
        <dbReference type="ARBA" id="ARBA00022801"/>
    </source>
</evidence>
<proteinExistence type="inferred from homology"/>
<accession>A0A364K8Z5</accession>
<evidence type="ECO:0000256" key="6">
    <source>
        <dbReference type="PIRNR" id="PIRNR001123"/>
    </source>
</evidence>
<feature type="binding site" evidence="8">
    <location>
        <position position="65"/>
    </location>
    <ligand>
        <name>Zn(2+)</name>
        <dbReference type="ChEBI" id="CHEBI:29105"/>
        <label>1</label>
    </ligand>
</feature>
<dbReference type="InterPro" id="IPR023367">
    <property type="entry name" value="Peptidase_M42_dom2"/>
</dbReference>
<sequence>MNSLEDLMKELTEADGIPGFEGAIAKKMIKHLTPLSDEIMKDRLGSIVGKKVGEVDGPRILIAGHMDEIGFMVTQITEEGLLKFQSLGYWWPHQLLSQRVKVKSKQGDFVGVIAGKYSLSSLEKDLKKVMNLQDLYIDIGARSKEQVEEWGIRLGDPIVPQSEFFTMNHGEVWVGKAMDNRVGCAIAIEVLRNLQNEQHPNIVFSGATVQEEVGVRGAGTLANLVEPDVAIVVDICDAQDRPSLAFSGACQLGKGPVIVLKDVMMIGHLGLRDLFIDTAKEEGISVQFDALNYGGTDGAKFHTHGIGCPTIFIAVPTRYAHSHNTLMDRSDLEKAIQLVSAVVKKLNEETVHKLFD</sequence>
<dbReference type="AlphaFoldDB" id="A0A364K8Z5"/>
<evidence type="ECO:0000256" key="7">
    <source>
        <dbReference type="PIRSR" id="PIRSR001123-1"/>
    </source>
</evidence>
<gene>
    <name evidence="9" type="ORF">DL897_01570</name>
</gene>
<reference evidence="9 10" key="1">
    <citation type="submission" date="2018-06" db="EMBL/GenBank/DDBJ databases">
        <title>Thermoflavimicrobium daqus sp. nov., a thermophilic microbe isolated from Moutai-flavour Daqu.</title>
        <authorList>
            <person name="Wang X."/>
            <person name="Zhou H."/>
        </authorList>
    </citation>
    <scope>NUCLEOTIDE SEQUENCE [LARGE SCALE GENOMIC DNA]</scope>
    <source>
        <strain evidence="9 10">FBKL4.011</strain>
    </source>
</reference>
<evidence type="ECO:0000256" key="3">
    <source>
        <dbReference type="ARBA" id="ARBA00022670"/>
    </source>
</evidence>
<comment type="similarity">
    <text evidence="1 6">Belongs to the peptidase M42 family.</text>
</comment>
<evidence type="ECO:0000256" key="4">
    <source>
        <dbReference type="ARBA" id="ARBA00022723"/>
    </source>
</evidence>
<protein>
    <submittedName>
        <fullName evidence="9">Peptidase M28</fullName>
    </submittedName>
</protein>
<evidence type="ECO:0000256" key="2">
    <source>
        <dbReference type="ARBA" id="ARBA00022438"/>
    </source>
</evidence>
<evidence type="ECO:0000313" key="10">
    <source>
        <dbReference type="Proteomes" id="UP000251213"/>
    </source>
</evidence>
<dbReference type="PANTHER" id="PTHR32481:SF0">
    <property type="entry name" value="AMINOPEPTIDASE YPDE-RELATED"/>
    <property type="match status" value="1"/>
</dbReference>
<feature type="binding site" evidence="8">
    <location>
        <position position="321"/>
    </location>
    <ligand>
        <name>Zn(2+)</name>
        <dbReference type="ChEBI" id="CHEBI:29105"/>
        <label>2</label>
    </ligand>
</feature>
<comment type="cofactor">
    <cofactor evidence="8">
        <name>a divalent metal cation</name>
        <dbReference type="ChEBI" id="CHEBI:60240"/>
    </cofactor>
    <text evidence="8">Binds 2 divalent metal cations per subunit.</text>
</comment>
<feature type="binding site" evidence="8">
    <location>
        <position position="179"/>
    </location>
    <ligand>
        <name>Zn(2+)</name>
        <dbReference type="ChEBI" id="CHEBI:29105"/>
        <label>2</label>
    </ligand>
</feature>
<evidence type="ECO:0000256" key="8">
    <source>
        <dbReference type="PIRSR" id="PIRSR001123-2"/>
    </source>
</evidence>
<reference evidence="9 10" key="2">
    <citation type="submission" date="2018-06" db="EMBL/GenBank/DDBJ databases">
        <authorList>
            <person name="Zhirakovskaya E."/>
        </authorList>
    </citation>
    <scope>NUCLEOTIDE SEQUENCE [LARGE SCALE GENOMIC DNA]</scope>
    <source>
        <strain evidence="9 10">FBKL4.011</strain>
    </source>
</reference>
<comment type="caution">
    <text evidence="9">The sequence shown here is derived from an EMBL/GenBank/DDBJ whole genome shotgun (WGS) entry which is preliminary data.</text>
</comment>
<dbReference type="GO" id="GO:0046872">
    <property type="term" value="F:metal ion binding"/>
    <property type="evidence" value="ECO:0007669"/>
    <property type="project" value="UniProtKB-UniRule"/>
</dbReference>
<dbReference type="Gene3D" id="2.40.30.40">
    <property type="entry name" value="Peptidase M42, domain 2"/>
    <property type="match status" value="1"/>
</dbReference>
<dbReference type="PIRSF" id="PIRSF001123">
    <property type="entry name" value="PepA_GA"/>
    <property type="match status" value="1"/>
</dbReference>
<keyword evidence="5" id="KW-0378">Hydrolase</keyword>
<organism evidence="9 10">
    <name type="scientific">Thermoflavimicrobium daqui</name>
    <dbReference type="NCBI Taxonomy" id="2137476"/>
    <lineage>
        <taxon>Bacteria</taxon>
        <taxon>Bacillati</taxon>
        <taxon>Bacillota</taxon>
        <taxon>Bacilli</taxon>
        <taxon>Bacillales</taxon>
        <taxon>Thermoactinomycetaceae</taxon>
        <taxon>Thermoflavimicrobium</taxon>
    </lineage>
</organism>
<dbReference type="Pfam" id="PF05343">
    <property type="entry name" value="Peptidase_M42"/>
    <property type="match status" value="1"/>
</dbReference>
<keyword evidence="4 8" id="KW-0479">Metal-binding</keyword>
<dbReference type="InterPro" id="IPR008007">
    <property type="entry name" value="Peptidase_M42"/>
</dbReference>
<feature type="binding site" evidence="8">
    <location>
        <position position="179"/>
    </location>
    <ligand>
        <name>Zn(2+)</name>
        <dbReference type="ChEBI" id="CHEBI:29105"/>
        <label>1</label>
    </ligand>
</feature>
<feature type="binding site" evidence="8">
    <location>
        <position position="234"/>
    </location>
    <ligand>
        <name>Zn(2+)</name>
        <dbReference type="ChEBI" id="CHEBI:29105"/>
        <label>1</label>
    </ligand>
</feature>
<dbReference type="EMBL" id="QJKK01000001">
    <property type="protein sequence ID" value="RAL26769.1"/>
    <property type="molecule type" value="Genomic_DNA"/>
</dbReference>
<dbReference type="SUPFAM" id="SSF53187">
    <property type="entry name" value="Zn-dependent exopeptidases"/>
    <property type="match status" value="1"/>
</dbReference>
<evidence type="ECO:0000256" key="1">
    <source>
        <dbReference type="ARBA" id="ARBA00006272"/>
    </source>
</evidence>
<dbReference type="SUPFAM" id="SSF101821">
    <property type="entry name" value="Aminopeptidase/glucanase lid domain"/>
    <property type="match status" value="1"/>
</dbReference>
<dbReference type="InterPro" id="IPR051464">
    <property type="entry name" value="Peptidase_M42_aminopept"/>
</dbReference>
<feature type="active site" description="Proton acceptor" evidence="7">
    <location>
        <position position="211"/>
    </location>
</feature>
<dbReference type="GO" id="GO:0006508">
    <property type="term" value="P:proteolysis"/>
    <property type="evidence" value="ECO:0007669"/>
    <property type="project" value="UniProtKB-KW"/>
</dbReference>
<feature type="binding site" evidence="8">
    <location>
        <position position="212"/>
    </location>
    <ligand>
        <name>Zn(2+)</name>
        <dbReference type="ChEBI" id="CHEBI:29105"/>
        <label>2</label>
    </ligand>
</feature>
<evidence type="ECO:0000313" key="9">
    <source>
        <dbReference type="EMBL" id="RAL26769.1"/>
    </source>
</evidence>
<dbReference type="OrthoDB" id="9772053at2"/>
<dbReference type="Proteomes" id="UP000251213">
    <property type="component" value="Unassembled WGS sequence"/>
</dbReference>
<dbReference type="PANTHER" id="PTHR32481">
    <property type="entry name" value="AMINOPEPTIDASE"/>
    <property type="match status" value="1"/>
</dbReference>
<dbReference type="RefSeq" id="WP_113657374.1">
    <property type="nucleotide sequence ID" value="NZ_KZ845663.1"/>
</dbReference>